<feature type="compositionally biased region" description="Basic and acidic residues" evidence="9">
    <location>
        <begin position="234"/>
        <end position="247"/>
    </location>
</feature>
<keyword evidence="12" id="KW-1185">Reference proteome</keyword>
<gene>
    <name evidence="11" type="ORF">K490DRAFT_43875</name>
</gene>
<evidence type="ECO:0000256" key="9">
    <source>
        <dbReference type="SAM" id="MobiDB-lite"/>
    </source>
</evidence>
<feature type="compositionally biased region" description="Basic and acidic residues" evidence="9">
    <location>
        <begin position="72"/>
        <end position="98"/>
    </location>
</feature>
<keyword evidence="4 8" id="KW-0547">Nucleotide-binding</keyword>
<dbReference type="Gene3D" id="1.10.510.10">
    <property type="entry name" value="Transferase(Phosphotransferase) domain 1"/>
    <property type="match status" value="1"/>
</dbReference>
<dbReference type="Proteomes" id="UP000799776">
    <property type="component" value="Unassembled WGS sequence"/>
</dbReference>
<dbReference type="GO" id="GO:0004674">
    <property type="term" value="F:protein serine/threonine kinase activity"/>
    <property type="evidence" value="ECO:0007669"/>
    <property type="project" value="UniProtKB-KW"/>
</dbReference>
<evidence type="ECO:0000256" key="1">
    <source>
        <dbReference type="ARBA" id="ARBA00012513"/>
    </source>
</evidence>
<feature type="compositionally biased region" description="Basic residues" evidence="9">
    <location>
        <begin position="45"/>
        <end position="71"/>
    </location>
</feature>
<dbReference type="SUPFAM" id="SSF56112">
    <property type="entry name" value="Protein kinase-like (PK-like)"/>
    <property type="match status" value="1"/>
</dbReference>
<keyword evidence="6 8" id="KW-0067">ATP-binding</keyword>
<dbReference type="PROSITE" id="PS00108">
    <property type="entry name" value="PROTEIN_KINASE_ST"/>
    <property type="match status" value="1"/>
</dbReference>
<feature type="compositionally biased region" description="Basic and acidic residues" evidence="9">
    <location>
        <begin position="155"/>
        <end position="176"/>
    </location>
</feature>
<feature type="region of interest" description="Disordered" evidence="9">
    <location>
        <begin position="1"/>
        <end position="298"/>
    </location>
</feature>
<dbReference type="PROSITE" id="PS50011">
    <property type="entry name" value="PROTEIN_KINASE_DOM"/>
    <property type="match status" value="1"/>
</dbReference>
<feature type="compositionally biased region" description="Acidic residues" evidence="9">
    <location>
        <begin position="215"/>
        <end position="224"/>
    </location>
</feature>
<dbReference type="OrthoDB" id="9332038at2759"/>
<dbReference type="InterPro" id="IPR050494">
    <property type="entry name" value="Ser_Thr_dual-spec_kinase"/>
</dbReference>
<feature type="compositionally biased region" description="Basic and acidic residues" evidence="9">
    <location>
        <begin position="35"/>
        <end position="44"/>
    </location>
</feature>
<dbReference type="Gene3D" id="3.30.200.20">
    <property type="entry name" value="Phosphorylase Kinase, domain 1"/>
    <property type="match status" value="1"/>
</dbReference>
<evidence type="ECO:0000313" key="11">
    <source>
        <dbReference type="EMBL" id="KAF2086771.1"/>
    </source>
</evidence>
<keyword evidence="5 11" id="KW-0418">Kinase</keyword>
<evidence type="ECO:0000259" key="10">
    <source>
        <dbReference type="PROSITE" id="PS50011"/>
    </source>
</evidence>
<sequence length="768" mass="86806">DGYIESKDLKATMTQPYAYDSGVNRNHRPRVSASSREDREDTYRRSRSRTRSRSPYRHRSPPPRADNRRRRGAEDLPERNRFNDSRSFKPRHEGERSHGHDRRRIVAYDDIDSSENHRRSTNFTDRPDSHGRDLHQGKRRRIGSRSPEQPYGRSQDSRHAGNDRNRAQKHEAEPQERWGSSNRRSRDQHEHMGRSSNQHDTAMSDAVATNHEYADPEPVDEDAIIEQRRKARAERKAAIAARLEKEQGQGSPLHAEVASNLGLDSMASSPKTDTPEVSPMMSPRTPGRDSTPGSPAAFSIENGEQLANRLHGDTDADGPAGVSAADYDPSMDMQEDRFKDVQQHHEEDLAAAQRKGEPDEHEVSVADASDDMFATNFEIEPAKPSATTQVSGNRGDNWTDEQGFYRVIGGELLNDRYKVRSILGGGTFAKVVESVDQKNNNELVAVKIIRNNHAMKQEGLKEIAMLERLGEADPDGKRHVIHLKETFSHHGHLCLVFPLLNMNLREVVKKYGRDIGLNLNGIRTYATQMFRALHFLRSLGIVHGDIKPDNILIDEKLSGLYICDLGSAVDMSESEVRQYFVSRFYRAPELILGLAFTPAIDMWSIGCTLFELFTGKICFTGQKNNNMLLSIMETCGPFSMKWLKKCDYAGQFFDDDGTFNLVDIDKFTGKAVVRKMVIPKKPTRDLKSRMLKGVKASDKLSEAELRDINLFIDLVDKCLNINPDKRLTPQEALEHPFIRRVAFAPKMVSKKLAAGAALKPVGGLNRYR</sequence>
<dbReference type="FunFam" id="1.10.510.10:FF:000078">
    <property type="entry name" value="Serine/threonine-protein kinase PRP4 homolog"/>
    <property type="match status" value="1"/>
</dbReference>
<dbReference type="Pfam" id="PF00069">
    <property type="entry name" value="Pkinase"/>
    <property type="match status" value="1"/>
</dbReference>
<dbReference type="EC" id="2.7.11.1" evidence="1"/>
<proteinExistence type="inferred from homology"/>
<feature type="domain" description="Protein kinase" evidence="10">
    <location>
        <begin position="417"/>
        <end position="738"/>
    </location>
</feature>
<dbReference type="GO" id="GO:0005524">
    <property type="term" value="F:ATP binding"/>
    <property type="evidence" value="ECO:0007669"/>
    <property type="project" value="UniProtKB-UniRule"/>
</dbReference>
<feature type="binding site" evidence="8">
    <location>
        <position position="447"/>
    </location>
    <ligand>
        <name>ATP</name>
        <dbReference type="ChEBI" id="CHEBI:30616"/>
    </ligand>
</feature>
<keyword evidence="3" id="KW-0808">Transferase</keyword>
<reference evidence="11" key="1">
    <citation type="journal article" date="2020" name="Stud. Mycol.">
        <title>101 Dothideomycetes genomes: a test case for predicting lifestyles and emergence of pathogens.</title>
        <authorList>
            <person name="Haridas S."/>
            <person name="Albert R."/>
            <person name="Binder M."/>
            <person name="Bloem J."/>
            <person name="Labutti K."/>
            <person name="Salamov A."/>
            <person name="Andreopoulos B."/>
            <person name="Baker S."/>
            <person name="Barry K."/>
            <person name="Bills G."/>
            <person name="Bluhm B."/>
            <person name="Cannon C."/>
            <person name="Castanera R."/>
            <person name="Culley D."/>
            <person name="Daum C."/>
            <person name="Ezra D."/>
            <person name="Gonzalez J."/>
            <person name="Henrissat B."/>
            <person name="Kuo A."/>
            <person name="Liang C."/>
            <person name="Lipzen A."/>
            <person name="Lutzoni F."/>
            <person name="Magnuson J."/>
            <person name="Mondo S."/>
            <person name="Nolan M."/>
            <person name="Ohm R."/>
            <person name="Pangilinan J."/>
            <person name="Park H.-J."/>
            <person name="Ramirez L."/>
            <person name="Alfaro M."/>
            <person name="Sun H."/>
            <person name="Tritt A."/>
            <person name="Yoshinaga Y."/>
            <person name="Zwiers L.-H."/>
            <person name="Turgeon B."/>
            <person name="Goodwin S."/>
            <person name="Spatafora J."/>
            <person name="Crous P."/>
            <person name="Grigoriev I."/>
        </authorList>
    </citation>
    <scope>NUCLEOTIDE SEQUENCE</scope>
    <source>
        <strain evidence="11">CBS 121410</strain>
    </source>
</reference>
<feature type="compositionally biased region" description="Basic and acidic residues" evidence="9">
    <location>
        <begin position="184"/>
        <end position="193"/>
    </location>
</feature>
<dbReference type="InterPro" id="IPR011009">
    <property type="entry name" value="Kinase-like_dom_sf"/>
</dbReference>
<dbReference type="SMART" id="SM00220">
    <property type="entry name" value="S_TKc"/>
    <property type="match status" value="1"/>
</dbReference>
<feature type="compositionally biased region" description="Basic and acidic residues" evidence="9">
    <location>
        <begin position="1"/>
        <end position="10"/>
    </location>
</feature>
<evidence type="ECO:0000256" key="4">
    <source>
        <dbReference type="ARBA" id="ARBA00022741"/>
    </source>
</evidence>
<comment type="similarity">
    <text evidence="7">Belongs to the protein kinase superfamily. CMGC Ser/Thr protein kinase family.</text>
</comment>
<dbReference type="PROSITE" id="PS00107">
    <property type="entry name" value="PROTEIN_KINASE_ATP"/>
    <property type="match status" value="1"/>
</dbReference>
<dbReference type="InterPro" id="IPR000719">
    <property type="entry name" value="Prot_kinase_dom"/>
</dbReference>
<feature type="non-terminal residue" evidence="11">
    <location>
        <position position="1"/>
    </location>
</feature>
<evidence type="ECO:0000313" key="12">
    <source>
        <dbReference type="Proteomes" id="UP000799776"/>
    </source>
</evidence>
<dbReference type="InterPro" id="IPR008271">
    <property type="entry name" value="Ser/Thr_kinase_AS"/>
</dbReference>
<evidence type="ECO:0000256" key="5">
    <source>
        <dbReference type="ARBA" id="ARBA00022777"/>
    </source>
</evidence>
<evidence type="ECO:0000256" key="8">
    <source>
        <dbReference type="PROSITE-ProRule" id="PRU10141"/>
    </source>
</evidence>
<feature type="compositionally biased region" description="Basic and acidic residues" evidence="9">
    <location>
        <begin position="125"/>
        <end position="136"/>
    </location>
</feature>
<evidence type="ECO:0000256" key="2">
    <source>
        <dbReference type="ARBA" id="ARBA00022527"/>
    </source>
</evidence>
<dbReference type="InterPro" id="IPR017441">
    <property type="entry name" value="Protein_kinase_ATP_BS"/>
</dbReference>
<comment type="caution">
    <text evidence="11">The sequence shown here is derived from an EMBL/GenBank/DDBJ whole genome shotgun (WGS) entry which is preliminary data.</text>
</comment>
<name>A0A9P4HUN0_9PEZI</name>
<dbReference type="AlphaFoldDB" id="A0A9P4HUN0"/>
<accession>A0A9P4HUN0</accession>
<feature type="region of interest" description="Disordered" evidence="9">
    <location>
        <begin position="309"/>
        <end position="328"/>
    </location>
</feature>
<evidence type="ECO:0000256" key="7">
    <source>
        <dbReference type="ARBA" id="ARBA00023596"/>
    </source>
</evidence>
<dbReference type="EMBL" id="ML978723">
    <property type="protein sequence ID" value="KAF2086771.1"/>
    <property type="molecule type" value="Genomic_DNA"/>
</dbReference>
<dbReference type="PANTHER" id="PTHR24058:SF103">
    <property type="entry name" value="SERINE_THREONINE-PROTEIN KINASE PRP4 HOMOLOG"/>
    <property type="match status" value="1"/>
</dbReference>
<keyword evidence="2" id="KW-0723">Serine/threonine-protein kinase</keyword>
<protein>
    <recommendedName>
        <fullName evidence="1">non-specific serine/threonine protein kinase</fullName>
        <ecNumber evidence="1">2.7.11.1</ecNumber>
    </recommendedName>
</protein>
<evidence type="ECO:0000256" key="6">
    <source>
        <dbReference type="ARBA" id="ARBA00022840"/>
    </source>
</evidence>
<evidence type="ECO:0000256" key="3">
    <source>
        <dbReference type="ARBA" id="ARBA00022679"/>
    </source>
</evidence>
<dbReference type="PANTHER" id="PTHR24058">
    <property type="entry name" value="DUAL SPECIFICITY PROTEIN KINASE"/>
    <property type="match status" value="1"/>
</dbReference>
<organism evidence="11 12">
    <name type="scientific">Saccharata proteae CBS 121410</name>
    <dbReference type="NCBI Taxonomy" id="1314787"/>
    <lineage>
        <taxon>Eukaryota</taxon>
        <taxon>Fungi</taxon>
        <taxon>Dikarya</taxon>
        <taxon>Ascomycota</taxon>
        <taxon>Pezizomycotina</taxon>
        <taxon>Dothideomycetes</taxon>
        <taxon>Dothideomycetes incertae sedis</taxon>
        <taxon>Botryosphaeriales</taxon>
        <taxon>Saccharataceae</taxon>
        <taxon>Saccharata</taxon>
    </lineage>
</organism>
<feature type="region of interest" description="Disordered" evidence="9">
    <location>
        <begin position="340"/>
        <end position="364"/>
    </location>
</feature>